<reference evidence="1 2" key="1">
    <citation type="journal article" date="2019" name="Microorganisms">
        <title>Genome Insights into the Novel Species Microvirga brassicacearum, a Rapeseed Endophyte with Biotechnological Potential.</title>
        <authorList>
            <person name="Jimenez-Gomez A."/>
            <person name="Saati-Santamaria Z."/>
            <person name="Igual J.M."/>
            <person name="Rivas R."/>
            <person name="Mateos P.F."/>
            <person name="Garcia-Fraile P."/>
        </authorList>
    </citation>
    <scope>NUCLEOTIDE SEQUENCE [LARGE SCALE GENOMIC DNA]</scope>
    <source>
        <strain evidence="1 2">CDVBN77</strain>
    </source>
</reference>
<organism evidence="1 2">
    <name type="scientific">Microvirga brassicacearum</name>
    <dbReference type="NCBI Taxonomy" id="2580413"/>
    <lineage>
        <taxon>Bacteria</taxon>
        <taxon>Pseudomonadati</taxon>
        <taxon>Pseudomonadota</taxon>
        <taxon>Alphaproteobacteria</taxon>
        <taxon>Hyphomicrobiales</taxon>
        <taxon>Methylobacteriaceae</taxon>
        <taxon>Microvirga</taxon>
    </lineage>
</organism>
<evidence type="ECO:0000313" key="2">
    <source>
        <dbReference type="Proteomes" id="UP000325684"/>
    </source>
</evidence>
<dbReference type="EMBL" id="VCMV01000014">
    <property type="protein sequence ID" value="KAB0266940.1"/>
    <property type="molecule type" value="Genomic_DNA"/>
</dbReference>
<dbReference type="AlphaFoldDB" id="A0A5N3PB61"/>
<sequence length="107" mass="11928">MRKIILIGIGCLITTIAFAQEKGKGNLALEKWRACADAAAKRFSKSAESAPVVARYAIMSCHDEKKEASQALIQEQGSRFAEEFVEAAERRYTDLLAIDVIEMRIKH</sequence>
<accession>A0A5N3PB61</accession>
<dbReference type="Proteomes" id="UP000325684">
    <property type="component" value="Unassembled WGS sequence"/>
</dbReference>
<name>A0A5N3PB61_9HYPH</name>
<keyword evidence="2" id="KW-1185">Reference proteome</keyword>
<protein>
    <submittedName>
        <fullName evidence="1">Uncharacterized protein</fullName>
    </submittedName>
</protein>
<proteinExistence type="predicted"/>
<dbReference type="RefSeq" id="WP_150944249.1">
    <property type="nucleotide sequence ID" value="NZ_VCMV01000014.1"/>
</dbReference>
<comment type="caution">
    <text evidence="1">The sequence shown here is derived from an EMBL/GenBank/DDBJ whole genome shotgun (WGS) entry which is preliminary data.</text>
</comment>
<evidence type="ECO:0000313" key="1">
    <source>
        <dbReference type="EMBL" id="KAB0266940.1"/>
    </source>
</evidence>
<gene>
    <name evidence="1" type="ORF">FEZ63_10890</name>
</gene>